<sequence>MTITQAVAPAGVARSQVQRFSLSAQALDSAVTPNEVFHDWFSAQRRTNRYDVRRIPFSDLVGWHFEEATGNLVHDSGRFFSVEGLSVRTAWDGHEQSWSQPIINQPEIGILGIVVKEFDGVLHCLMQAKMEPGNLETVQLSPTVQATRSNYTGVHQGAAVRYIDYFRPPRTRSRVLYDSLQSEQGSWFLRKRNRNIVVEALGDVPEHEDFVWLTLGQIHQLLHDSNVVNMDARTVLSLIPAFAPGGTPLHPTEQVLSRLTEVKARRELVQRTLPLNRVERWRRDAEGIAHETGHHFTVIAASVAAANREVRSWTQPLLAPAEQGLSAFVIRRICGVPHLLAQARSEAGVLDVAEFGPTVQCQPGRALSLPPEQRPRYLDTVLRATPDQLLYDTVQSEEGGRFHHAGNRYVLMEVGDDFPVDVPEEFVWVTAEQLSELMRHSNYLNIEARTLLTGLRAVWSPAGVFAR</sequence>
<dbReference type="InterPro" id="IPR038153">
    <property type="entry name" value="EvaA-like_sf"/>
</dbReference>
<keyword evidence="3" id="KW-1185">Reference proteome</keyword>
<evidence type="ECO:0000313" key="3">
    <source>
        <dbReference type="Proteomes" id="UP000657574"/>
    </source>
</evidence>
<dbReference type="Pfam" id="PF03559">
    <property type="entry name" value="Hexose_dehydrat"/>
    <property type="match status" value="2"/>
</dbReference>
<reference evidence="2" key="1">
    <citation type="journal article" date="2014" name="Int. J. Syst. Evol. Microbiol.">
        <title>Complete genome sequence of Corynebacterium casei LMG S-19264T (=DSM 44701T), isolated from a smear-ripened cheese.</title>
        <authorList>
            <consortium name="US DOE Joint Genome Institute (JGI-PGF)"/>
            <person name="Walter F."/>
            <person name="Albersmeier A."/>
            <person name="Kalinowski J."/>
            <person name="Ruckert C."/>
        </authorList>
    </citation>
    <scope>NUCLEOTIDE SEQUENCE</scope>
    <source>
        <strain evidence="2">JCM 3086</strain>
    </source>
</reference>
<dbReference type="AlphaFoldDB" id="A0A917P355"/>
<dbReference type="GO" id="GO:0016829">
    <property type="term" value="F:lyase activity"/>
    <property type="evidence" value="ECO:0007669"/>
    <property type="project" value="InterPro"/>
</dbReference>
<dbReference type="RefSeq" id="WP_189315643.1">
    <property type="nucleotide sequence ID" value="NZ_BMQA01000040.1"/>
</dbReference>
<feature type="domain" description="dTDP-4-dehydro-6-deoxy-alpha-D-glucopyranose 2,3-dehydratase" evidence="1">
    <location>
        <begin position="253"/>
        <end position="455"/>
    </location>
</feature>
<organism evidence="2 3">
    <name type="scientific">Streptomyces brasiliensis</name>
    <dbReference type="NCBI Taxonomy" id="1954"/>
    <lineage>
        <taxon>Bacteria</taxon>
        <taxon>Bacillati</taxon>
        <taxon>Actinomycetota</taxon>
        <taxon>Actinomycetes</taxon>
        <taxon>Kitasatosporales</taxon>
        <taxon>Streptomycetaceae</taxon>
        <taxon>Streptomyces</taxon>
    </lineage>
</organism>
<evidence type="ECO:0000313" key="2">
    <source>
        <dbReference type="EMBL" id="GGJ51499.1"/>
    </source>
</evidence>
<evidence type="ECO:0000259" key="1">
    <source>
        <dbReference type="Pfam" id="PF03559"/>
    </source>
</evidence>
<feature type="domain" description="dTDP-4-dehydro-6-deoxy-alpha-D-glucopyranose 2,3-dehydratase" evidence="1">
    <location>
        <begin position="37"/>
        <end position="238"/>
    </location>
</feature>
<accession>A0A917P355</accession>
<dbReference type="Proteomes" id="UP000657574">
    <property type="component" value="Unassembled WGS sequence"/>
</dbReference>
<dbReference type="InterPro" id="IPR005212">
    <property type="entry name" value="EvaA-like"/>
</dbReference>
<protein>
    <submittedName>
        <fullName evidence="2">NDP-hexose 2,3-dehydratase</fullName>
    </submittedName>
</protein>
<dbReference type="EMBL" id="BMQA01000040">
    <property type="protein sequence ID" value="GGJ51499.1"/>
    <property type="molecule type" value="Genomic_DNA"/>
</dbReference>
<dbReference type="Gene3D" id="3.90.79.40">
    <property type="entry name" value="EvaA sugar 2,3-dehydratase subunit"/>
    <property type="match status" value="2"/>
</dbReference>
<name>A0A917P355_9ACTN</name>
<proteinExistence type="predicted"/>
<gene>
    <name evidence="2" type="ORF">GCM10010121_073050</name>
</gene>
<comment type="caution">
    <text evidence="2">The sequence shown here is derived from an EMBL/GenBank/DDBJ whole genome shotgun (WGS) entry which is preliminary data.</text>
</comment>
<reference evidence="2" key="2">
    <citation type="submission" date="2020-09" db="EMBL/GenBank/DDBJ databases">
        <authorList>
            <person name="Sun Q."/>
            <person name="Ohkuma M."/>
        </authorList>
    </citation>
    <scope>NUCLEOTIDE SEQUENCE</scope>
    <source>
        <strain evidence="2">JCM 3086</strain>
    </source>
</reference>